<comment type="caution">
    <text evidence="2">The sequence shown here is derived from an EMBL/GenBank/DDBJ whole genome shotgun (WGS) entry which is preliminary data.</text>
</comment>
<dbReference type="Proteomes" id="UP000265520">
    <property type="component" value="Unassembled WGS sequence"/>
</dbReference>
<name>A0A392MA18_9FABA</name>
<keyword evidence="3" id="KW-1185">Reference proteome</keyword>
<evidence type="ECO:0000313" key="3">
    <source>
        <dbReference type="Proteomes" id="UP000265520"/>
    </source>
</evidence>
<protein>
    <submittedName>
        <fullName evidence="2">Uncharacterized protein</fullName>
    </submittedName>
</protein>
<proteinExistence type="predicted"/>
<organism evidence="2 3">
    <name type="scientific">Trifolium medium</name>
    <dbReference type="NCBI Taxonomy" id="97028"/>
    <lineage>
        <taxon>Eukaryota</taxon>
        <taxon>Viridiplantae</taxon>
        <taxon>Streptophyta</taxon>
        <taxon>Embryophyta</taxon>
        <taxon>Tracheophyta</taxon>
        <taxon>Spermatophyta</taxon>
        <taxon>Magnoliopsida</taxon>
        <taxon>eudicotyledons</taxon>
        <taxon>Gunneridae</taxon>
        <taxon>Pentapetalae</taxon>
        <taxon>rosids</taxon>
        <taxon>fabids</taxon>
        <taxon>Fabales</taxon>
        <taxon>Fabaceae</taxon>
        <taxon>Papilionoideae</taxon>
        <taxon>50 kb inversion clade</taxon>
        <taxon>NPAAA clade</taxon>
        <taxon>Hologalegina</taxon>
        <taxon>IRL clade</taxon>
        <taxon>Trifolieae</taxon>
        <taxon>Trifolium</taxon>
    </lineage>
</organism>
<accession>A0A392MA18</accession>
<feature type="non-terminal residue" evidence="2">
    <location>
        <position position="1"/>
    </location>
</feature>
<sequence length="53" mass="6328">DLHEDCPRLKIQRWRIFPRGNRDEGESPPERSLGDKEGILSPVQRKLRLRTLY</sequence>
<evidence type="ECO:0000313" key="2">
    <source>
        <dbReference type="EMBL" id="MCH84111.1"/>
    </source>
</evidence>
<reference evidence="2 3" key="1">
    <citation type="journal article" date="2018" name="Front. Plant Sci.">
        <title>Red Clover (Trifolium pratense) and Zigzag Clover (T. medium) - A Picture of Genomic Similarities and Differences.</title>
        <authorList>
            <person name="Dluhosova J."/>
            <person name="Istvanek J."/>
            <person name="Nedelnik J."/>
            <person name="Repkova J."/>
        </authorList>
    </citation>
    <scope>NUCLEOTIDE SEQUENCE [LARGE SCALE GENOMIC DNA]</scope>
    <source>
        <strain evidence="3">cv. 10/8</strain>
        <tissue evidence="2">Leaf</tissue>
    </source>
</reference>
<feature type="region of interest" description="Disordered" evidence="1">
    <location>
        <begin position="18"/>
        <end position="39"/>
    </location>
</feature>
<gene>
    <name evidence="2" type="ORF">A2U01_0004942</name>
</gene>
<evidence type="ECO:0000256" key="1">
    <source>
        <dbReference type="SAM" id="MobiDB-lite"/>
    </source>
</evidence>
<dbReference type="EMBL" id="LXQA010006281">
    <property type="protein sequence ID" value="MCH84111.1"/>
    <property type="molecule type" value="Genomic_DNA"/>
</dbReference>
<dbReference type="AlphaFoldDB" id="A0A392MA18"/>
<feature type="compositionally biased region" description="Basic and acidic residues" evidence="1">
    <location>
        <begin position="20"/>
        <end position="38"/>
    </location>
</feature>